<name>A0A8J3H9P2_9RHOB</name>
<dbReference type="AlphaFoldDB" id="A0A8J3H9P2"/>
<evidence type="ECO:0000313" key="2">
    <source>
        <dbReference type="EMBL" id="GHG93070.1"/>
    </source>
</evidence>
<dbReference type="InterPro" id="IPR036249">
    <property type="entry name" value="Thioredoxin-like_sf"/>
</dbReference>
<dbReference type="InterPro" id="IPR010634">
    <property type="entry name" value="DUF1223"/>
</dbReference>
<dbReference type="Proteomes" id="UP000611500">
    <property type="component" value="Unassembled WGS sequence"/>
</dbReference>
<sequence length="238" mass="25970">MKRIVASLAVAWMAFAGPLSAQESGGPVVVELFTSQGCSSCPPADLLLQKLTGREDVLPLALHVDYWDYIGWKDTFADPFFTLRQKGYARAAGRRMIYTPQIVVMGQDDVVGADAMELADLIMAQLRRPKQVEISARRGKAGSVAVRLRPVATVAGAYDVQLVRYTPIEHVRIARGENAGKNIDYVNVVDGWQLLGRWDGTSEANFQSPLEEDDDRPGAVLVQQAGFGPIIGAARVTR</sequence>
<evidence type="ECO:0000256" key="1">
    <source>
        <dbReference type="SAM" id="SignalP"/>
    </source>
</evidence>
<keyword evidence="1" id="KW-0732">Signal</keyword>
<dbReference type="RefSeq" id="WP_028094457.1">
    <property type="nucleotide sequence ID" value="NZ_BNAP01000010.1"/>
</dbReference>
<keyword evidence="3" id="KW-1185">Reference proteome</keyword>
<dbReference type="SUPFAM" id="SSF52833">
    <property type="entry name" value="Thioredoxin-like"/>
    <property type="match status" value="1"/>
</dbReference>
<dbReference type="EMBL" id="BNAP01000010">
    <property type="protein sequence ID" value="GHG93070.1"/>
    <property type="molecule type" value="Genomic_DNA"/>
</dbReference>
<dbReference type="Pfam" id="PF06764">
    <property type="entry name" value="DUF1223"/>
    <property type="match status" value="1"/>
</dbReference>
<reference evidence="2" key="1">
    <citation type="journal article" date="2014" name="Int. J. Syst. Evol. Microbiol.">
        <title>Complete genome sequence of Corynebacterium casei LMG S-19264T (=DSM 44701T), isolated from a smear-ripened cheese.</title>
        <authorList>
            <consortium name="US DOE Joint Genome Institute (JGI-PGF)"/>
            <person name="Walter F."/>
            <person name="Albersmeier A."/>
            <person name="Kalinowski J."/>
            <person name="Ruckert C."/>
        </authorList>
    </citation>
    <scope>NUCLEOTIDE SEQUENCE</scope>
    <source>
        <strain evidence="2">CGMCC 1.7081</strain>
    </source>
</reference>
<proteinExistence type="predicted"/>
<protein>
    <submittedName>
        <fullName evidence="2">Coproporphyrinogen III oxidase</fullName>
    </submittedName>
</protein>
<dbReference type="PANTHER" id="PTHR36057">
    <property type="match status" value="1"/>
</dbReference>
<feature type="signal peptide" evidence="1">
    <location>
        <begin position="1"/>
        <end position="21"/>
    </location>
</feature>
<gene>
    <name evidence="2" type="ORF">GCM10010961_25310</name>
</gene>
<reference evidence="2" key="2">
    <citation type="submission" date="2020-09" db="EMBL/GenBank/DDBJ databases">
        <authorList>
            <person name="Sun Q."/>
            <person name="Zhou Y."/>
        </authorList>
    </citation>
    <scope>NUCLEOTIDE SEQUENCE</scope>
    <source>
        <strain evidence="2">CGMCC 1.7081</strain>
    </source>
</reference>
<feature type="chain" id="PRO_5035254967" evidence="1">
    <location>
        <begin position="22"/>
        <end position="238"/>
    </location>
</feature>
<comment type="caution">
    <text evidence="2">The sequence shown here is derived from an EMBL/GenBank/DDBJ whole genome shotgun (WGS) entry which is preliminary data.</text>
</comment>
<organism evidence="2 3">
    <name type="scientific">Pseudodonghicola xiamenensis</name>
    <dbReference type="NCBI Taxonomy" id="337702"/>
    <lineage>
        <taxon>Bacteria</taxon>
        <taxon>Pseudomonadati</taxon>
        <taxon>Pseudomonadota</taxon>
        <taxon>Alphaproteobacteria</taxon>
        <taxon>Rhodobacterales</taxon>
        <taxon>Paracoccaceae</taxon>
        <taxon>Pseudodonghicola</taxon>
    </lineage>
</organism>
<dbReference type="PANTHER" id="PTHR36057:SF1">
    <property type="entry name" value="LIPOPROTEIN LIPID ATTACHMENT SITE-LIKE PROTEIN, PUTATIVE (DUF1223)-RELATED"/>
    <property type="match status" value="1"/>
</dbReference>
<accession>A0A8J3H9P2</accession>
<evidence type="ECO:0000313" key="3">
    <source>
        <dbReference type="Proteomes" id="UP000611500"/>
    </source>
</evidence>